<dbReference type="AlphaFoldDB" id="A0A6F9EB77"/>
<sequence>MRRQLDTVKKNTGNDGDRKTRSSKAQRVGVGESPAFISDVQLTPEPLAERLPLRGRYQ</sequence>
<evidence type="ECO:0000256" key="1">
    <source>
        <dbReference type="SAM" id="MobiDB-lite"/>
    </source>
</evidence>
<reference evidence="2 3" key="1">
    <citation type="submission" date="2020-04" db="EMBL/GenBank/DDBJ databases">
        <authorList>
            <person name="Hogendoorn C."/>
        </authorList>
    </citation>
    <scope>NUCLEOTIDE SEQUENCE [LARGE SCALE GENOMIC DNA]</scope>
    <source>
        <strain evidence="2">COOX1</strain>
    </source>
</reference>
<accession>A0A6F9EB77</accession>
<protein>
    <submittedName>
        <fullName evidence="2">Uncharacterized protein</fullName>
    </submittedName>
</protein>
<feature type="region of interest" description="Disordered" evidence="1">
    <location>
        <begin position="1"/>
        <end position="58"/>
    </location>
</feature>
<dbReference type="EMBL" id="LR792683">
    <property type="protein sequence ID" value="CAB3394588.1"/>
    <property type="molecule type" value="Genomic_DNA"/>
</dbReference>
<proteinExistence type="predicted"/>
<evidence type="ECO:0000313" key="2">
    <source>
        <dbReference type="EMBL" id="CAB3394588.1"/>
    </source>
</evidence>
<name>A0A6F9EB77_9BACL</name>
<organism evidence="2 3">
    <name type="scientific">Kyrpidia spormannii</name>
    <dbReference type="NCBI Taxonomy" id="2055160"/>
    <lineage>
        <taxon>Bacteria</taxon>
        <taxon>Bacillati</taxon>
        <taxon>Bacillota</taxon>
        <taxon>Bacilli</taxon>
        <taxon>Bacillales</taxon>
        <taxon>Alicyclobacillaceae</taxon>
        <taxon>Kyrpidia</taxon>
    </lineage>
</organism>
<dbReference type="Proteomes" id="UP000502196">
    <property type="component" value="Chromosome"/>
</dbReference>
<gene>
    <name evidence="2" type="ORF">COOX1_2489</name>
</gene>
<evidence type="ECO:0000313" key="3">
    <source>
        <dbReference type="Proteomes" id="UP000502196"/>
    </source>
</evidence>